<dbReference type="SUPFAM" id="SSF88874">
    <property type="entry name" value="Receptor-binding domain of short tail fibre protein gp12"/>
    <property type="match status" value="1"/>
</dbReference>
<dbReference type="Pfam" id="PF07484">
    <property type="entry name" value="Collar"/>
    <property type="match status" value="1"/>
</dbReference>
<name>A0A5C6UIL4_9SPHN</name>
<evidence type="ECO:0000313" key="2">
    <source>
        <dbReference type="EMBL" id="TXC72643.1"/>
    </source>
</evidence>
<evidence type="ECO:0000313" key="3">
    <source>
        <dbReference type="Proteomes" id="UP000321250"/>
    </source>
</evidence>
<dbReference type="Proteomes" id="UP000321250">
    <property type="component" value="Unassembled WGS sequence"/>
</dbReference>
<dbReference type="AlphaFoldDB" id="A0A5C6UIL4"/>
<evidence type="ECO:0000259" key="1">
    <source>
        <dbReference type="Pfam" id="PF07484"/>
    </source>
</evidence>
<feature type="domain" description="Phage tail collar" evidence="1">
    <location>
        <begin position="7"/>
        <end position="61"/>
    </location>
</feature>
<reference evidence="2 3" key="1">
    <citation type="journal article" date="2013" name="Antonie Van Leeuwenhoek">
        <title>Sphingomonas ginsenosidivorax sp. nov., with the ability to transform ginsenosides.</title>
        <authorList>
            <person name="Jin X.F."/>
            <person name="Kim J.K."/>
            <person name="Liu Q.M."/>
            <person name="Kang M.S."/>
            <person name="He D."/>
            <person name="Jin F.X."/>
            <person name="Kim S.C."/>
            <person name="Im W.T."/>
        </authorList>
    </citation>
    <scope>NUCLEOTIDE SEQUENCE [LARGE SCALE GENOMIC DNA]</scope>
    <source>
        <strain evidence="2 3">KHI67</strain>
    </source>
</reference>
<comment type="caution">
    <text evidence="2">The sequence shown here is derived from an EMBL/GenBank/DDBJ whole genome shotgun (WGS) entry which is preliminary data.</text>
</comment>
<dbReference type="InterPro" id="IPR011083">
    <property type="entry name" value="Phage_tail_collar_dom"/>
</dbReference>
<accession>A0A5C6UIL4</accession>
<dbReference type="Gene3D" id="3.90.1340.10">
    <property type="entry name" value="Phage tail collar domain"/>
    <property type="match status" value="1"/>
</dbReference>
<dbReference type="EMBL" id="VOQR01000001">
    <property type="protein sequence ID" value="TXC72643.1"/>
    <property type="molecule type" value="Genomic_DNA"/>
</dbReference>
<gene>
    <name evidence="2" type="ORF">FSB78_18080</name>
</gene>
<dbReference type="InterPro" id="IPR037053">
    <property type="entry name" value="Phage_tail_collar_dom_sf"/>
</dbReference>
<dbReference type="RefSeq" id="WP_147083915.1">
    <property type="nucleotide sequence ID" value="NZ_VOQR01000001.1"/>
</dbReference>
<dbReference type="OrthoDB" id="9810174at2"/>
<organism evidence="2 3">
    <name type="scientific">Sphingomonas ginsenosidivorax</name>
    <dbReference type="NCBI Taxonomy" id="862135"/>
    <lineage>
        <taxon>Bacteria</taxon>
        <taxon>Pseudomonadati</taxon>
        <taxon>Pseudomonadota</taxon>
        <taxon>Alphaproteobacteria</taxon>
        <taxon>Sphingomonadales</taxon>
        <taxon>Sphingomonadaceae</taxon>
        <taxon>Sphingomonas</taxon>
    </lineage>
</organism>
<proteinExistence type="predicted"/>
<protein>
    <submittedName>
        <fullName evidence="2">Microcystin-dependent protein</fullName>
    </submittedName>
</protein>
<keyword evidence="3" id="KW-1185">Reference proteome</keyword>
<sequence length="176" mass="18274">MTQPFLGEIQIFGFGFAPANWAFAAGQTLPLQQNTALFSLYGTNFGGNGFSTFQLPNLAGRQACGSGQGPATQPRQLGEPFGSYDATLTIDEMPMHNHVFSDYQPDGSLSTTPAASSAIGYAAQENFLAFAAPGTTVAFNPVAVSVAGGGVAHPNSQPYLGLTYAVALVGTFPQFP</sequence>